<proteinExistence type="predicted"/>
<organism evidence="1">
    <name type="scientific">Siphoviridae sp. ctqPo10</name>
    <dbReference type="NCBI Taxonomy" id="2827948"/>
    <lineage>
        <taxon>Viruses</taxon>
        <taxon>Duplodnaviria</taxon>
        <taxon>Heunggongvirae</taxon>
        <taxon>Uroviricota</taxon>
        <taxon>Caudoviricetes</taxon>
    </lineage>
</organism>
<dbReference type="EMBL" id="BK032682">
    <property type="protein sequence ID" value="DAF54736.1"/>
    <property type="molecule type" value="Genomic_DNA"/>
</dbReference>
<name>A0A8S5SUV5_9CAUD</name>
<accession>A0A8S5SUV5</accession>
<evidence type="ECO:0000313" key="1">
    <source>
        <dbReference type="EMBL" id="DAF54736.1"/>
    </source>
</evidence>
<reference evidence="1" key="1">
    <citation type="journal article" date="2021" name="Proc. Natl. Acad. Sci. U.S.A.">
        <title>A Catalog of Tens of Thousands of Viruses from Human Metagenomes Reveals Hidden Associations with Chronic Diseases.</title>
        <authorList>
            <person name="Tisza M.J."/>
            <person name="Buck C.B."/>
        </authorList>
    </citation>
    <scope>NUCLEOTIDE SEQUENCE</scope>
    <source>
        <strain evidence="1">CtqPo10</strain>
    </source>
</reference>
<protein>
    <submittedName>
        <fullName evidence="1">Uncharacterized protein</fullName>
    </submittedName>
</protein>
<sequence>MIKYICDLCGKESKYLERYYMPMMHSDGKFKLVQLHLCDDCCNRIDLFIRDIASKNIGKRLDQMMNTNDKDDLW</sequence>